<dbReference type="PANTHER" id="PTHR30296:SF0">
    <property type="entry name" value="LACTATE UTILIZATION PROTEIN A"/>
    <property type="match status" value="1"/>
</dbReference>
<evidence type="ECO:0000313" key="3">
    <source>
        <dbReference type="Proteomes" id="UP000315017"/>
    </source>
</evidence>
<dbReference type="RefSeq" id="WP_145086585.1">
    <property type="nucleotide sequence ID" value="NZ_CP036274.1"/>
</dbReference>
<dbReference type="OrthoDB" id="9770306at2"/>
<dbReference type="PANTHER" id="PTHR30296">
    <property type="entry name" value="UNCHARACTERIZED PROTEIN YKGE"/>
    <property type="match status" value="1"/>
</dbReference>
<evidence type="ECO:0000313" key="2">
    <source>
        <dbReference type="EMBL" id="QDU26282.1"/>
    </source>
</evidence>
<gene>
    <name evidence="2" type="primary">lutA_1</name>
    <name evidence="2" type="ORF">ETAA8_13600</name>
</gene>
<dbReference type="EMBL" id="CP036274">
    <property type="protein sequence ID" value="QDU26282.1"/>
    <property type="molecule type" value="Genomic_DNA"/>
</dbReference>
<dbReference type="Pfam" id="PF02754">
    <property type="entry name" value="CCG"/>
    <property type="match status" value="2"/>
</dbReference>
<feature type="domain" description="Cysteine-rich" evidence="1">
    <location>
        <begin position="7"/>
        <end position="84"/>
    </location>
</feature>
<dbReference type="Proteomes" id="UP000315017">
    <property type="component" value="Chromosome"/>
</dbReference>
<reference evidence="2 3" key="1">
    <citation type="submission" date="2019-02" db="EMBL/GenBank/DDBJ databases">
        <title>Deep-cultivation of Planctomycetes and their phenomic and genomic characterization uncovers novel biology.</title>
        <authorList>
            <person name="Wiegand S."/>
            <person name="Jogler M."/>
            <person name="Boedeker C."/>
            <person name="Pinto D."/>
            <person name="Vollmers J."/>
            <person name="Rivas-Marin E."/>
            <person name="Kohn T."/>
            <person name="Peeters S.H."/>
            <person name="Heuer A."/>
            <person name="Rast P."/>
            <person name="Oberbeckmann S."/>
            <person name="Bunk B."/>
            <person name="Jeske O."/>
            <person name="Meyerdierks A."/>
            <person name="Storesund J.E."/>
            <person name="Kallscheuer N."/>
            <person name="Luecker S."/>
            <person name="Lage O.M."/>
            <person name="Pohl T."/>
            <person name="Merkel B.J."/>
            <person name="Hornburger P."/>
            <person name="Mueller R.-W."/>
            <person name="Bruemmer F."/>
            <person name="Labrenz M."/>
            <person name="Spormann A.M."/>
            <person name="Op den Camp H."/>
            <person name="Overmann J."/>
            <person name="Amann R."/>
            <person name="Jetten M.S.M."/>
            <person name="Mascher T."/>
            <person name="Medema M.H."/>
            <person name="Devos D.P."/>
            <person name="Kaster A.-K."/>
            <person name="Ovreas L."/>
            <person name="Rohde M."/>
            <person name="Galperin M.Y."/>
            <person name="Jogler C."/>
        </authorList>
    </citation>
    <scope>NUCLEOTIDE SEQUENCE [LARGE SCALE GENOMIC DNA]</scope>
    <source>
        <strain evidence="2 3">ETA_A8</strain>
    </source>
</reference>
<dbReference type="AlphaFoldDB" id="A0A517Y817"/>
<feature type="domain" description="Cysteine-rich" evidence="1">
    <location>
        <begin position="132"/>
        <end position="215"/>
    </location>
</feature>
<sequence>MKILLMITCLGDVMRPGAGIATVKLLRRLGHEVEFRSAQTCCGQPMYNSGYADLAREQAKHTIDVFAGDDPVVVPSGSCAAMLKVEYPHLLEHHEPLHAAALQLAARTFELSDFLVNQLKVTDVGAKYNGKVAYHFACHLRMLKQQTEAETLIRHVQGAELMPLHHQDQCCGFGGSFAVRYPAVSGNMVDDKMKCVLDTGADCLVSTDAGCLMNIGGRLHREGKTIEVLHLAELLERR</sequence>
<dbReference type="GO" id="GO:0005829">
    <property type="term" value="C:cytosol"/>
    <property type="evidence" value="ECO:0007669"/>
    <property type="project" value="TreeGrafter"/>
</dbReference>
<dbReference type="GO" id="GO:0016491">
    <property type="term" value="F:oxidoreductase activity"/>
    <property type="evidence" value="ECO:0007669"/>
    <property type="project" value="UniProtKB-ARBA"/>
</dbReference>
<accession>A0A517Y817</accession>
<dbReference type="InterPro" id="IPR004017">
    <property type="entry name" value="Cys_rich_dom"/>
</dbReference>
<organism evidence="2 3">
    <name type="scientific">Anatilimnocola aggregata</name>
    <dbReference type="NCBI Taxonomy" id="2528021"/>
    <lineage>
        <taxon>Bacteria</taxon>
        <taxon>Pseudomonadati</taxon>
        <taxon>Planctomycetota</taxon>
        <taxon>Planctomycetia</taxon>
        <taxon>Pirellulales</taxon>
        <taxon>Pirellulaceae</taxon>
        <taxon>Anatilimnocola</taxon>
    </lineage>
</organism>
<proteinExistence type="predicted"/>
<keyword evidence="3" id="KW-1185">Reference proteome</keyword>
<protein>
    <submittedName>
        <fullName evidence="2">Lactate utilization protein A</fullName>
    </submittedName>
</protein>
<name>A0A517Y817_9BACT</name>
<dbReference type="KEGG" id="aagg:ETAA8_13600"/>
<evidence type="ECO:0000259" key="1">
    <source>
        <dbReference type="Pfam" id="PF02754"/>
    </source>
</evidence>